<keyword evidence="2" id="KW-1185">Reference proteome</keyword>
<name>A0ABQ1VWS0_9BACL</name>
<dbReference type="PANTHER" id="PTHR36452">
    <property type="entry name" value="CHROMOSOME 12, WHOLE GENOME SHOTGUN SEQUENCE"/>
    <property type="match status" value="1"/>
</dbReference>
<dbReference type="Pfam" id="PF09365">
    <property type="entry name" value="DUF2461"/>
    <property type="match status" value="1"/>
</dbReference>
<dbReference type="EMBL" id="BMIW01000018">
    <property type="protein sequence ID" value="GGG03168.1"/>
    <property type="molecule type" value="Genomic_DNA"/>
</dbReference>
<protein>
    <submittedName>
        <fullName evidence="1">TIGR02453 family protein</fullName>
    </submittedName>
</protein>
<dbReference type="NCBIfam" id="TIGR02453">
    <property type="entry name" value="TIGR02453 family protein"/>
    <property type="match status" value="1"/>
</dbReference>
<accession>A0ABQ1VWS0</accession>
<dbReference type="RefSeq" id="WP_120463570.1">
    <property type="nucleotide sequence ID" value="NZ_BMIW01000018.1"/>
</dbReference>
<evidence type="ECO:0000313" key="2">
    <source>
        <dbReference type="Proteomes" id="UP000608420"/>
    </source>
</evidence>
<sequence length="240" mass="28824">MSDNLFKGFRPEALQFLENVRLNNSKEWYEAHRKEYQELLVQPFQYLVSDLAADILQIDSLFEVRPAVNKTLSRLYRDTRFSKDKSLYRSTMWLTFKRPKSEWRDAPAFFFEISPDNFRYGMGYYSATRESMDVFRKMIAEDTPKFMEAISFYEKQDIYVIEGDMYKKPQDPSLSEELRQWYDRKNIYLVHNDGDVKKLFTPDIADEVLHGFKLLEPIYRYLCQVEERKQSEASTNYTRS</sequence>
<proteinExistence type="predicted"/>
<gene>
    <name evidence="1" type="ORF">GCM10010913_26160</name>
</gene>
<dbReference type="InterPro" id="IPR015996">
    <property type="entry name" value="UCP028451"/>
</dbReference>
<evidence type="ECO:0000313" key="1">
    <source>
        <dbReference type="EMBL" id="GGG03168.1"/>
    </source>
</evidence>
<dbReference type="InterPro" id="IPR012808">
    <property type="entry name" value="CHP02453"/>
</dbReference>
<dbReference type="PIRSF" id="PIRSF028451">
    <property type="entry name" value="UCP028451"/>
    <property type="match status" value="1"/>
</dbReference>
<organism evidence="1 2">
    <name type="scientific">Paenibacillus aceti</name>
    <dbReference type="NCBI Taxonomy" id="1820010"/>
    <lineage>
        <taxon>Bacteria</taxon>
        <taxon>Bacillati</taxon>
        <taxon>Bacillota</taxon>
        <taxon>Bacilli</taxon>
        <taxon>Bacillales</taxon>
        <taxon>Paenibacillaceae</taxon>
        <taxon>Paenibacillus</taxon>
    </lineage>
</organism>
<reference evidence="2" key="1">
    <citation type="journal article" date="2019" name="Int. J. Syst. Evol. Microbiol.">
        <title>The Global Catalogue of Microorganisms (GCM) 10K type strain sequencing project: providing services to taxonomists for standard genome sequencing and annotation.</title>
        <authorList>
            <consortium name="The Broad Institute Genomics Platform"/>
            <consortium name="The Broad Institute Genome Sequencing Center for Infectious Disease"/>
            <person name="Wu L."/>
            <person name="Ma J."/>
        </authorList>
    </citation>
    <scope>NUCLEOTIDE SEQUENCE [LARGE SCALE GENOMIC DNA]</scope>
    <source>
        <strain evidence="2">CGMCC 1.15420</strain>
    </source>
</reference>
<dbReference type="Proteomes" id="UP000608420">
    <property type="component" value="Unassembled WGS sequence"/>
</dbReference>
<comment type="caution">
    <text evidence="1">The sequence shown here is derived from an EMBL/GenBank/DDBJ whole genome shotgun (WGS) entry which is preliminary data.</text>
</comment>
<dbReference type="PANTHER" id="PTHR36452:SF1">
    <property type="entry name" value="DUF2461 DOMAIN-CONTAINING PROTEIN"/>
    <property type="match status" value="1"/>
</dbReference>